<dbReference type="GO" id="GO:0003824">
    <property type="term" value="F:catalytic activity"/>
    <property type="evidence" value="ECO:0007669"/>
    <property type="project" value="InterPro"/>
</dbReference>
<comment type="caution">
    <text evidence="2">The sequence shown here is derived from an EMBL/GenBank/DDBJ whole genome shotgun (WGS) entry which is preliminary data.</text>
</comment>
<gene>
    <name evidence="2" type="ORF">Zm00014a_027898</name>
</gene>
<dbReference type="EMBL" id="NCVQ01000005">
    <property type="protein sequence ID" value="PWZ29815.1"/>
    <property type="molecule type" value="Genomic_DNA"/>
</dbReference>
<dbReference type="Gene3D" id="3.60.10.10">
    <property type="entry name" value="Endonuclease/exonuclease/phosphatase"/>
    <property type="match status" value="1"/>
</dbReference>
<sequence>MGVKGDSLEVEDWECFTYTIKAVIRDRVSNFRWCVITVYGPANHQFSKEFLDELSDICRDEALPVILGGDFNLIREVSEKNSLLYDHKLMDSFNDFIRKFNLREIPMGGLKFTWTNNQVNPMLVKPDWFLVSTDWEEKFPSCSARGLTRVGSDHNPIIIDSGDQAHTKPRYFYFENNWFLQPRFEELVKEKWIEKVGKRPGGIYSIEGWHGSLTALRRFLKGWHRMLLGGKNKEKNELIQELDQIDVLIED</sequence>
<organism evidence="2 3">
    <name type="scientific">Zea mays</name>
    <name type="common">Maize</name>
    <dbReference type="NCBI Taxonomy" id="4577"/>
    <lineage>
        <taxon>Eukaryota</taxon>
        <taxon>Viridiplantae</taxon>
        <taxon>Streptophyta</taxon>
        <taxon>Embryophyta</taxon>
        <taxon>Tracheophyta</taxon>
        <taxon>Spermatophyta</taxon>
        <taxon>Magnoliopsida</taxon>
        <taxon>Liliopsida</taxon>
        <taxon>Poales</taxon>
        <taxon>Poaceae</taxon>
        <taxon>PACMAD clade</taxon>
        <taxon>Panicoideae</taxon>
        <taxon>Andropogonodae</taxon>
        <taxon>Andropogoneae</taxon>
        <taxon>Tripsacinae</taxon>
        <taxon>Zea</taxon>
    </lineage>
</organism>
<feature type="domain" description="Endonuclease/exonuclease/phosphatase" evidence="1">
    <location>
        <begin position="34"/>
        <end position="158"/>
    </location>
</feature>
<dbReference type="AlphaFoldDB" id="A0A3L6F9I6"/>
<evidence type="ECO:0000313" key="3">
    <source>
        <dbReference type="Proteomes" id="UP000251960"/>
    </source>
</evidence>
<evidence type="ECO:0000313" key="2">
    <source>
        <dbReference type="EMBL" id="PWZ29815.1"/>
    </source>
</evidence>
<evidence type="ECO:0000259" key="1">
    <source>
        <dbReference type="Pfam" id="PF14529"/>
    </source>
</evidence>
<accession>A0A3L6F9I6</accession>
<dbReference type="InterPro" id="IPR036691">
    <property type="entry name" value="Endo/exonu/phosph_ase_sf"/>
</dbReference>
<reference evidence="2 3" key="1">
    <citation type="journal article" date="2018" name="Nat. Genet.">
        <title>Extensive intraspecific gene order and gene structural variations between Mo17 and other maize genomes.</title>
        <authorList>
            <person name="Sun S."/>
            <person name="Zhou Y."/>
            <person name="Chen J."/>
            <person name="Shi J."/>
            <person name="Zhao H."/>
            <person name="Zhao H."/>
            <person name="Song W."/>
            <person name="Zhang M."/>
            <person name="Cui Y."/>
            <person name="Dong X."/>
            <person name="Liu H."/>
            <person name="Ma X."/>
            <person name="Jiao Y."/>
            <person name="Wang B."/>
            <person name="Wei X."/>
            <person name="Stein J.C."/>
            <person name="Glaubitz J.C."/>
            <person name="Lu F."/>
            <person name="Yu G."/>
            <person name="Liang C."/>
            <person name="Fengler K."/>
            <person name="Li B."/>
            <person name="Rafalski A."/>
            <person name="Schnable P.S."/>
            <person name="Ware D.H."/>
            <person name="Buckler E.S."/>
            <person name="Lai J."/>
        </authorList>
    </citation>
    <scope>NUCLEOTIDE SEQUENCE [LARGE SCALE GENOMIC DNA]</scope>
    <source>
        <strain evidence="3">cv. Missouri 17</strain>
        <tissue evidence="2">Seedling</tissue>
    </source>
</reference>
<dbReference type="PANTHER" id="PTHR33710:SF71">
    <property type="entry name" value="ENDONUCLEASE_EXONUCLEASE_PHOSPHATASE DOMAIN-CONTAINING PROTEIN"/>
    <property type="match status" value="1"/>
</dbReference>
<dbReference type="SUPFAM" id="SSF56219">
    <property type="entry name" value="DNase I-like"/>
    <property type="match status" value="1"/>
</dbReference>
<dbReference type="Pfam" id="PF14529">
    <property type="entry name" value="Exo_endo_phos_2"/>
    <property type="match status" value="1"/>
</dbReference>
<name>A0A3L6F9I6_MAIZE</name>
<proteinExistence type="predicted"/>
<dbReference type="InterPro" id="IPR005135">
    <property type="entry name" value="Endo/exonuclease/phosphatase"/>
</dbReference>
<protein>
    <recommendedName>
        <fullName evidence="1">Endonuclease/exonuclease/phosphatase domain-containing protein</fullName>
    </recommendedName>
</protein>
<dbReference type="Proteomes" id="UP000251960">
    <property type="component" value="Chromosome 4"/>
</dbReference>
<dbReference type="PANTHER" id="PTHR33710">
    <property type="entry name" value="BNAC02G09200D PROTEIN"/>
    <property type="match status" value="1"/>
</dbReference>